<evidence type="ECO:0000313" key="8">
    <source>
        <dbReference type="EMBL" id="TDP82479.1"/>
    </source>
</evidence>
<keyword evidence="3 8" id="KW-0808">Transferase</keyword>
<proteinExistence type="predicted"/>
<evidence type="ECO:0000256" key="6">
    <source>
        <dbReference type="ARBA" id="ARBA00023136"/>
    </source>
</evidence>
<keyword evidence="2" id="KW-0328">Glycosyltransferase</keyword>
<dbReference type="Proteomes" id="UP000294547">
    <property type="component" value="Unassembled WGS sequence"/>
</dbReference>
<sequence length="700" mass="74057">MDASAVSGTTVPHDVADRRDAAQGFAPVVATPALVHLLDTVAVPLPLAVAGTSDRGRRTLIALAPEIAAAAEIAALIAREPRLAGRVLVDPALAGAAKAWDPGPFGPDAVVRAAREADPVAVLARGRPDGEDVLAALAAERAGLPFVRVDEVAEIEAPAGLRPRMAAGLGAARVRIGGARRTAVAFGPGDDPARLRLDGAATARPVVVTTRRRLERALRAAIAATVIAETTGRLERLDPALSAARIPSRPQATALLGGAALLLLGAFDLLPGAGLAVFAISAFAFLGCGWVRLLATVEAPPPRSVAPLADDELPAYTVLAALHREEAMVETLVAALAALDYPPARREVVLVIEAGDAGTLAAAERAVAGRRGFRVVAVPDGRPRTKPRALAYALAFSRGDLVTVYDAEDRPDPGQLRAAAAAFARGPDHLACVQARLVIDRTEVALQRLFAIEYACLFDGLLPWLGHNRLPLPLGGTSNHFKRVALDACGGWDPWNVTEDADLGLRLARFGFTADVVDSFTREEAPARLSVWLPQRVRWIKGWVATWLVAMRRPATLYREIGPGGFAALQVHFAATVLAGLLHPAGLILVGLHLSGLRSFDADRGFLGDVVVVAAATGVVAGYAGNVALALAVLRRTERRHLVPWAFALPLYWLLTSAASWTALVDLVRRPHFWAKTPHTAFEARKGRKGKGKRRKRRRG</sequence>
<dbReference type="Pfam" id="PF13641">
    <property type="entry name" value="Glyco_tranf_2_3"/>
    <property type="match status" value="1"/>
</dbReference>
<dbReference type="Gene3D" id="3.90.550.10">
    <property type="entry name" value="Spore Coat Polysaccharide Biosynthesis Protein SpsA, Chain A"/>
    <property type="match status" value="1"/>
</dbReference>
<keyword evidence="5 7" id="KW-1133">Transmembrane helix</keyword>
<dbReference type="RefSeq" id="WP_133674042.1">
    <property type="nucleotide sequence ID" value="NZ_BSPM01000007.1"/>
</dbReference>
<feature type="transmembrane region" description="Helical" evidence="7">
    <location>
        <begin position="566"/>
        <end position="590"/>
    </location>
</feature>
<accession>A0A4R6R934</accession>
<comment type="subcellular location">
    <subcellularLocation>
        <location evidence="1">Membrane</location>
        <topology evidence="1">Multi-pass membrane protein</topology>
    </subcellularLocation>
</comment>
<feature type="transmembrane region" description="Helical" evidence="7">
    <location>
        <begin position="610"/>
        <end position="633"/>
    </location>
</feature>
<evidence type="ECO:0000256" key="4">
    <source>
        <dbReference type="ARBA" id="ARBA00022692"/>
    </source>
</evidence>
<keyword evidence="4 7" id="KW-0812">Transmembrane</keyword>
<feature type="transmembrane region" description="Helical" evidence="7">
    <location>
        <begin position="645"/>
        <end position="664"/>
    </location>
</feature>
<comment type="caution">
    <text evidence="8">The sequence shown here is derived from an EMBL/GenBank/DDBJ whole genome shotgun (WGS) entry which is preliminary data.</text>
</comment>
<keyword evidence="6 7" id="KW-0472">Membrane</keyword>
<evidence type="ECO:0000313" key="9">
    <source>
        <dbReference type="Proteomes" id="UP000294547"/>
    </source>
</evidence>
<evidence type="ECO:0000256" key="1">
    <source>
        <dbReference type="ARBA" id="ARBA00004141"/>
    </source>
</evidence>
<dbReference type="SUPFAM" id="SSF53448">
    <property type="entry name" value="Nucleotide-diphospho-sugar transferases"/>
    <property type="match status" value="1"/>
</dbReference>
<evidence type="ECO:0000256" key="2">
    <source>
        <dbReference type="ARBA" id="ARBA00022676"/>
    </source>
</evidence>
<dbReference type="PANTHER" id="PTHR43867">
    <property type="entry name" value="CELLULOSE SYNTHASE CATALYTIC SUBUNIT A [UDP-FORMING]"/>
    <property type="match status" value="1"/>
</dbReference>
<evidence type="ECO:0000256" key="5">
    <source>
        <dbReference type="ARBA" id="ARBA00022989"/>
    </source>
</evidence>
<dbReference type="PANTHER" id="PTHR43867:SF2">
    <property type="entry name" value="CELLULOSE SYNTHASE CATALYTIC SUBUNIT A [UDP-FORMING]"/>
    <property type="match status" value="1"/>
</dbReference>
<dbReference type="GO" id="GO:0016020">
    <property type="term" value="C:membrane"/>
    <property type="evidence" value="ECO:0007669"/>
    <property type="project" value="UniProtKB-SubCell"/>
</dbReference>
<dbReference type="InterPro" id="IPR029044">
    <property type="entry name" value="Nucleotide-diphossugar_trans"/>
</dbReference>
<dbReference type="OrthoDB" id="7431422at2"/>
<protein>
    <submittedName>
        <fullName evidence="8">Cellulose synthase/poly-beta-1,6-N-acetylglucosamine synthase-like glycosyltransferase</fullName>
    </submittedName>
</protein>
<dbReference type="InterPro" id="IPR050321">
    <property type="entry name" value="Glycosyltr_2/OpgH_subfam"/>
</dbReference>
<gene>
    <name evidence="8" type="ORF">EDD54_3748</name>
</gene>
<dbReference type="GO" id="GO:0016757">
    <property type="term" value="F:glycosyltransferase activity"/>
    <property type="evidence" value="ECO:0007669"/>
    <property type="project" value="UniProtKB-KW"/>
</dbReference>
<dbReference type="EMBL" id="SNXY01000010">
    <property type="protein sequence ID" value="TDP82479.1"/>
    <property type="molecule type" value="Genomic_DNA"/>
</dbReference>
<keyword evidence="9" id="KW-1185">Reference proteome</keyword>
<dbReference type="AlphaFoldDB" id="A0A4R6R934"/>
<organism evidence="8 9">
    <name type="scientific">Oharaeibacter diazotrophicus</name>
    <dbReference type="NCBI Taxonomy" id="1920512"/>
    <lineage>
        <taxon>Bacteria</taxon>
        <taxon>Pseudomonadati</taxon>
        <taxon>Pseudomonadota</taxon>
        <taxon>Alphaproteobacteria</taxon>
        <taxon>Hyphomicrobiales</taxon>
        <taxon>Pleomorphomonadaceae</taxon>
        <taxon>Oharaeibacter</taxon>
    </lineage>
</organism>
<evidence type="ECO:0000256" key="7">
    <source>
        <dbReference type="SAM" id="Phobius"/>
    </source>
</evidence>
<evidence type="ECO:0000256" key="3">
    <source>
        <dbReference type="ARBA" id="ARBA00022679"/>
    </source>
</evidence>
<name>A0A4R6R934_9HYPH</name>
<reference evidence="8 9" key="1">
    <citation type="submission" date="2019-03" db="EMBL/GenBank/DDBJ databases">
        <title>Genomic Encyclopedia of Type Strains, Phase IV (KMG-IV): sequencing the most valuable type-strain genomes for metagenomic binning, comparative biology and taxonomic classification.</title>
        <authorList>
            <person name="Goeker M."/>
        </authorList>
    </citation>
    <scope>NUCLEOTIDE SEQUENCE [LARGE SCALE GENOMIC DNA]</scope>
    <source>
        <strain evidence="8 9">DSM 102969</strain>
    </source>
</reference>